<dbReference type="Pfam" id="PF02412">
    <property type="entry name" value="TSP_3"/>
    <property type="match status" value="3"/>
</dbReference>
<protein>
    <recommendedName>
        <fullName evidence="5">P/Homo B domain-containing protein</fullName>
    </recommendedName>
</protein>
<dbReference type="SUPFAM" id="SSF103647">
    <property type="entry name" value="TSP type-3 repeat"/>
    <property type="match status" value="1"/>
</dbReference>
<dbReference type="GO" id="GO:0007155">
    <property type="term" value="P:cell adhesion"/>
    <property type="evidence" value="ECO:0007669"/>
    <property type="project" value="InterPro"/>
</dbReference>
<organism evidence="3 4">
    <name type="scientific">Nocardioides glacieisoli</name>
    <dbReference type="NCBI Taxonomy" id="1168730"/>
    <lineage>
        <taxon>Bacteria</taxon>
        <taxon>Bacillati</taxon>
        <taxon>Actinomycetota</taxon>
        <taxon>Actinomycetes</taxon>
        <taxon>Propionibacteriales</taxon>
        <taxon>Nocardioidaceae</taxon>
        <taxon>Nocardioides</taxon>
    </lineage>
</organism>
<reference evidence="3 4" key="1">
    <citation type="submission" date="2019-01" db="EMBL/GenBank/DDBJ databases">
        <title>Novel species of Nocardioides.</title>
        <authorList>
            <person name="Liu Q."/>
            <person name="Xin Y.-H."/>
        </authorList>
    </citation>
    <scope>NUCLEOTIDE SEQUENCE [LARGE SCALE GENOMIC DNA]</scope>
    <source>
        <strain evidence="3 4">HLT3-15</strain>
    </source>
</reference>
<accession>A0A4Q2RQQ3</accession>
<dbReference type="Gene3D" id="4.10.1080.10">
    <property type="entry name" value="TSP type-3 repeat"/>
    <property type="match status" value="1"/>
</dbReference>
<evidence type="ECO:0000256" key="2">
    <source>
        <dbReference type="ARBA" id="ARBA00022837"/>
    </source>
</evidence>
<dbReference type="InterPro" id="IPR028974">
    <property type="entry name" value="TSP_type-3_rpt"/>
</dbReference>
<dbReference type="PANTHER" id="PTHR10199:SF100">
    <property type="entry name" value="THROMBOSPONDIN, ISOFORM A"/>
    <property type="match status" value="1"/>
</dbReference>
<sequence>MMWGIRLLRLFLPLALGAGALGGVPALVVPAGAAVQPCEVAYAVPGGAIRAEPDAGKNHSLLWLVAKVDDARVVTDIDITADFTHPDVSQLSLHLLTPQTQGLSPTIQAFNTGMATGRAQGAYTFDEDSGARPLSGANPAPGTYGTATPEKILEGYPATGTWNLWLSNYGSAAGIVSSMTLTLTYATCDSDGDGVEEKADNCPLVANADQVNRDADALGDACDLDIDGDGLGNSTDGCARTAAATETGCPAVGRTASLRYAKATKKLTAVVRSDMPSCRADAKVTLFRSKPGKDTKLVVGTTTSKGRWTRKAPKVAGRYYVKVASSYATGEAECGRARSKKERVPRARTALRALLVDTDGDGLDDTRDGCPTVAASTSTGCPSASRSVSLKWLAGKQRLQVQVGSPVAGCAQRARIALFRVRPNRDYKVFGGSVSFSGRLRIKVARGATYYVTVPTSYASGVAECGAAESRKVLAPRG</sequence>
<dbReference type="PANTHER" id="PTHR10199">
    <property type="entry name" value="THROMBOSPONDIN"/>
    <property type="match status" value="1"/>
</dbReference>
<evidence type="ECO:0000313" key="3">
    <source>
        <dbReference type="EMBL" id="RYB91227.1"/>
    </source>
</evidence>
<name>A0A4Q2RQQ3_9ACTN</name>
<dbReference type="InterPro" id="IPR003367">
    <property type="entry name" value="Thrombospondin_3-like_rpt"/>
</dbReference>
<evidence type="ECO:0000256" key="1">
    <source>
        <dbReference type="ARBA" id="ARBA00022729"/>
    </source>
</evidence>
<dbReference type="GO" id="GO:0005509">
    <property type="term" value="F:calcium ion binding"/>
    <property type="evidence" value="ECO:0007669"/>
    <property type="project" value="InterPro"/>
</dbReference>
<dbReference type="EMBL" id="SDWS01000003">
    <property type="protein sequence ID" value="RYB91227.1"/>
    <property type="molecule type" value="Genomic_DNA"/>
</dbReference>
<dbReference type="OrthoDB" id="3782500at2"/>
<gene>
    <name evidence="3" type="ORF">EUA06_07795</name>
</gene>
<evidence type="ECO:0008006" key="5">
    <source>
        <dbReference type="Google" id="ProtNLM"/>
    </source>
</evidence>
<keyword evidence="1" id="KW-0732">Signal</keyword>
<proteinExistence type="predicted"/>
<keyword evidence="4" id="KW-1185">Reference proteome</keyword>
<comment type="caution">
    <text evidence="3">The sequence shown here is derived from an EMBL/GenBank/DDBJ whole genome shotgun (WGS) entry which is preliminary data.</text>
</comment>
<dbReference type="Proteomes" id="UP000291838">
    <property type="component" value="Unassembled WGS sequence"/>
</dbReference>
<keyword evidence="2" id="KW-0106">Calcium</keyword>
<evidence type="ECO:0000313" key="4">
    <source>
        <dbReference type="Proteomes" id="UP000291838"/>
    </source>
</evidence>
<dbReference type="AlphaFoldDB" id="A0A4Q2RQQ3"/>